<gene>
    <name evidence="1" type="ORF">KNCP2_00160</name>
</gene>
<comment type="caution">
    <text evidence="1">The sequence shown here is derived from an EMBL/GenBank/DDBJ whole genome shotgun (WGS) entry which is preliminary data.</text>
</comment>
<evidence type="ECO:0000313" key="1">
    <source>
        <dbReference type="EMBL" id="GAA5251728.1"/>
    </source>
</evidence>
<sequence length="60" mass="6931">MFNSYLYPNKNFTCVKEFAIFYPALIKTIATEHPEYFIDGSILRICVDDKAILKKLLGRG</sequence>
<dbReference type="RefSeq" id="WP_412707440.1">
    <property type="nucleotide sequence ID" value="NZ_BAABMM010000002.1"/>
</dbReference>
<accession>A0ABP9TSB5</accession>
<dbReference type="EMBL" id="BAABMM010000002">
    <property type="protein sequence ID" value="GAA5251728.1"/>
    <property type="molecule type" value="Genomic_DNA"/>
</dbReference>
<keyword evidence="2" id="KW-1185">Reference proteome</keyword>
<reference evidence="1 2" key="1">
    <citation type="journal article" date="2024" name="Microbiol. Immunol.">
        <title>Discovery of a novel spotted fever group Rickettsia, 'Candidatus Rickettsia kedanie,' in unfed larval chigger mites, Leptotrombidium scutellare.</title>
        <authorList>
            <person name="Ogawa M."/>
            <person name="Matsutani M."/>
            <person name="Katayama T."/>
            <person name="Takada N."/>
            <person name="Noda S."/>
            <person name="Takahashi M."/>
            <person name="Kageyama D."/>
            <person name="Hanaoka N."/>
            <person name="Ebihara H."/>
        </authorList>
    </citation>
    <scope>NUCLEOTIDE SEQUENCE [LARGE SCALE GENOMIC DNA]</scope>
    <source>
        <strain evidence="1 2">KNCP2-13</strain>
    </source>
</reference>
<proteinExistence type="predicted"/>
<organism evidence="1 2">
    <name type="scientific">Candidatus Rickettsia kedanie</name>
    <dbReference type="NCBI Taxonomy" id="3115352"/>
    <lineage>
        <taxon>Bacteria</taxon>
        <taxon>Pseudomonadati</taxon>
        <taxon>Pseudomonadota</taxon>
        <taxon>Alphaproteobacteria</taxon>
        <taxon>Rickettsiales</taxon>
        <taxon>Rickettsiaceae</taxon>
        <taxon>Rickettsieae</taxon>
        <taxon>Rickettsia</taxon>
        <taxon>spotted fever group</taxon>
    </lineage>
</organism>
<evidence type="ECO:0000313" key="2">
    <source>
        <dbReference type="Proteomes" id="UP001628124"/>
    </source>
</evidence>
<name>A0ABP9TSB5_9RICK</name>
<protein>
    <submittedName>
        <fullName evidence="1">Uncharacterized protein</fullName>
    </submittedName>
</protein>
<dbReference type="Proteomes" id="UP001628124">
    <property type="component" value="Unassembled WGS sequence"/>
</dbReference>